<feature type="compositionally biased region" description="Basic and acidic residues" evidence="1">
    <location>
        <begin position="150"/>
        <end position="163"/>
    </location>
</feature>
<feature type="compositionally biased region" description="Basic and acidic residues" evidence="1">
    <location>
        <begin position="1"/>
        <end position="10"/>
    </location>
</feature>
<organism evidence="2 3">
    <name type="scientific">Liparis tanakae</name>
    <name type="common">Tanaka's snailfish</name>
    <dbReference type="NCBI Taxonomy" id="230148"/>
    <lineage>
        <taxon>Eukaryota</taxon>
        <taxon>Metazoa</taxon>
        <taxon>Chordata</taxon>
        <taxon>Craniata</taxon>
        <taxon>Vertebrata</taxon>
        <taxon>Euteleostomi</taxon>
        <taxon>Actinopterygii</taxon>
        <taxon>Neopterygii</taxon>
        <taxon>Teleostei</taxon>
        <taxon>Neoteleostei</taxon>
        <taxon>Acanthomorphata</taxon>
        <taxon>Eupercaria</taxon>
        <taxon>Perciformes</taxon>
        <taxon>Cottioidei</taxon>
        <taxon>Cottales</taxon>
        <taxon>Liparidae</taxon>
        <taxon>Liparis</taxon>
    </lineage>
</organism>
<name>A0A4Z2I0K8_9TELE</name>
<dbReference type="AlphaFoldDB" id="A0A4Z2I0K8"/>
<comment type="caution">
    <text evidence="2">The sequence shown here is derived from an EMBL/GenBank/DDBJ whole genome shotgun (WGS) entry which is preliminary data.</text>
</comment>
<dbReference type="EMBL" id="SRLO01000147">
    <property type="protein sequence ID" value="TNN71649.1"/>
    <property type="molecule type" value="Genomic_DNA"/>
</dbReference>
<accession>A0A4Z2I0K8</accession>
<feature type="region of interest" description="Disordered" evidence="1">
    <location>
        <begin position="118"/>
        <end position="194"/>
    </location>
</feature>
<sequence>MWQSDKEGHWTRTTLGPAASSGTEQFLDGPLTREALVAAMPLTDGRCVEGETTGQRRIQMGLEAADARRSPPGTLPAPPHEMHLDRSLKRVADPLLDDGQGGVEGELGAVGAAVSQQQGAGLGPAARRQQPAGGRLHVPASLPLVGQHVGAERGVQRRGDAAHQEPGVQQQREQLGVAGGGRLLEERDESGEKV</sequence>
<evidence type="ECO:0000313" key="3">
    <source>
        <dbReference type="Proteomes" id="UP000314294"/>
    </source>
</evidence>
<keyword evidence="3" id="KW-1185">Reference proteome</keyword>
<evidence type="ECO:0000313" key="2">
    <source>
        <dbReference type="EMBL" id="TNN71649.1"/>
    </source>
</evidence>
<evidence type="ECO:0000256" key="1">
    <source>
        <dbReference type="SAM" id="MobiDB-lite"/>
    </source>
</evidence>
<proteinExistence type="predicted"/>
<protein>
    <submittedName>
        <fullName evidence="2">Uncharacterized protein</fullName>
    </submittedName>
</protein>
<dbReference type="Proteomes" id="UP000314294">
    <property type="component" value="Unassembled WGS sequence"/>
</dbReference>
<reference evidence="2 3" key="1">
    <citation type="submission" date="2019-03" db="EMBL/GenBank/DDBJ databases">
        <title>First draft genome of Liparis tanakae, snailfish: a comprehensive survey of snailfish specific genes.</title>
        <authorList>
            <person name="Kim W."/>
            <person name="Song I."/>
            <person name="Jeong J.-H."/>
            <person name="Kim D."/>
            <person name="Kim S."/>
            <person name="Ryu S."/>
            <person name="Song J.Y."/>
            <person name="Lee S.K."/>
        </authorList>
    </citation>
    <scope>NUCLEOTIDE SEQUENCE [LARGE SCALE GENOMIC DNA]</scope>
    <source>
        <tissue evidence="2">Muscle</tissue>
    </source>
</reference>
<feature type="region of interest" description="Disordered" evidence="1">
    <location>
        <begin position="1"/>
        <end position="27"/>
    </location>
</feature>
<gene>
    <name evidence="2" type="ORF">EYF80_018174</name>
</gene>